<dbReference type="Proteomes" id="UP001164539">
    <property type="component" value="Chromosome 10"/>
</dbReference>
<dbReference type="EMBL" id="CM051403">
    <property type="protein sequence ID" value="KAJ4709638.1"/>
    <property type="molecule type" value="Genomic_DNA"/>
</dbReference>
<name>A0ACC1XEI3_MELAZ</name>
<comment type="caution">
    <text evidence="1">The sequence shown here is derived from an EMBL/GenBank/DDBJ whole genome shotgun (WGS) entry which is preliminary data.</text>
</comment>
<keyword evidence="2" id="KW-1185">Reference proteome</keyword>
<gene>
    <name evidence="1" type="ORF">OWV82_019403</name>
</gene>
<organism evidence="1 2">
    <name type="scientific">Melia azedarach</name>
    <name type="common">Chinaberry tree</name>
    <dbReference type="NCBI Taxonomy" id="155640"/>
    <lineage>
        <taxon>Eukaryota</taxon>
        <taxon>Viridiplantae</taxon>
        <taxon>Streptophyta</taxon>
        <taxon>Embryophyta</taxon>
        <taxon>Tracheophyta</taxon>
        <taxon>Spermatophyta</taxon>
        <taxon>Magnoliopsida</taxon>
        <taxon>eudicotyledons</taxon>
        <taxon>Gunneridae</taxon>
        <taxon>Pentapetalae</taxon>
        <taxon>rosids</taxon>
        <taxon>malvids</taxon>
        <taxon>Sapindales</taxon>
        <taxon>Meliaceae</taxon>
        <taxon>Melia</taxon>
    </lineage>
</organism>
<sequence>MDCKTITLFLLLLSLPLNLQCTESPKWIRGGYWDSHSELPISEINSALFTHLMCAFATINSTTFNIFINSTYEQSFSNFTSTVKRKNPSVVTILSIRGGKQVSETFSSMINQSAYRKSFIKSSIEIARLHGFQGLDLSGVLPGQSTNMTNLGTLFDEWRNEITSEARNSGMSQLLLVMTSHHLPELESVSYPLDSMQRNLDWIHILAYDYYLPTRDKFTGAHAALYGPSTRLNTNNSITQWLNRGFQANKLVLGLPYHGYEWKLVNPNANGIGAPASGPGITLDGSMGYKFIKAYIRDYGFGAASVYNDTYVVNFFTSGNNWINFDSVDAIRTKVLFAKQKGLLGYKVFQLANDDKWELSSAAGDEDLKKNKPRLLVIIPVTLATAILLLGIIVCFLQRIVFKKGGFPGIARKSVSKLRKRTATENIDRNANNLQVFRFTTIKVATNDFSIENKLGEGGYGPVYKGRLPKGQEIAVKRLSRTSHQGLEEFENEVKLTARLQHVNLAPVLGICTDREEKMLIYEYMPNKSLDFYIFDMHKRYLLDWTKRVRIIEGITQGLLYLQEYSNFTIVHRDLKASNILLDNEMNPKISDFGMARAFKKDECEANTGRIVGTYGYVPPEYVGKGKYSMKYDVYSYGVLLLQIISGKRTSCYYGSYENLNLLEYAYELWKHGEGMEFFDSTLDDSSSPWKLIRCMKVALLCVQENPADRPTMLEILTMLRNETAAIKTPKKPAFSIKKEEDEESDCILQVKICSVNDASITQLVPR</sequence>
<evidence type="ECO:0000313" key="1">
    <source>
        <dbReference type="EMBL" id="KAJ4709638.1"/>
    </source>
</evidence>
<reference evidence="1 2" key="1">
    <citation type="journal article" date="2023" name="Science">
        <title>Complex scaffold remodeling in plant triterpene biosynthesis.</title>
        <authorList>
            <person name="De La Pena R."/>
            <person name="Hodgson H."/>
            <person name="Liu J.C."/>
            <person name="Stephenson M.J."/>
            <person name="Martin A.C."/>
            <person name="Owen C."/>
            <person name="Harkess A."/>
            <person name="Leebens-Mack J."/>
            <person name="Jimenez L.E."/>
            <person name="Osbourn A."/>
            <person name="Sattely E.S."/>
        </authorList>
    </citation>
    <scope>NUCLEOTIDE SEQUENCE [LARGE SCALE GENOMIC DNA]</scope>
    <source>
        <strain evidence="2">cv. JPN11</strain>
        <tissue evidence="1">Leaf</tissue>
    </source>
</reference>
<proteinExistence type="predicted"/>
<accession>A0ACC1XEI3</accession>
<protein>
    <submittedName>
        <fullName evidence="1">Wall-associated receptor kinase-like 17</fullName>
    </submittedName>
</protein>
<evidence type="ECO:0000313" key="2">
    <source>
        <dbReference type="Proteomes" id="UP001164539"/>
    </source>
</evidence>